<evidence type="ECO:0000313" key="2">
    <source>
        <dbReference type="Proteomes" id="UP000620124"/>
    </source>
</evidence>
<keyword evidence="2" id="KW-1185">Reference proteome</keyword>
<comment type="caution">
    <text evidence="1">The sequence shown here is derived from an EMBL/GenBank/DDBJ whole genome shotgun (WGS) entry which is preliminary data.</text>
</comment>
<gene>
    <name evidence="1" type="ORF">MVEN_01349300</name>
</gene>
<dbReference type="Proteomes" id="UP000620124">
    <property type="component" value="Unassembled WGS sequence"/>
</dbReference>
<sequence length="571" mass="63942">MPRPVVGTAAIMAEAQCISRWVGGPTKPHGFTSQKYAQTPQKPGAANRIPPEIAAKISKYLDVKDLGRAALAWRPVALASYASPEFIKLECGRYSLMTNGFSRWSPDTMYAVRMRMEQYNFAWSTLQYASSLAFSLPHTTQDTPWAGHEHFKSGNCFMGESNGYMYDVSSWEASGPQGEADASKTETGLKTTQINLVLQKHFVKAVTVDPVEQIIGILEFNTLSTYDVYSRIPILHVYNLNGQHLVSTQIRIGFQTGAEIYHLEMHGEMVCIIANYSSTESLIGIASDINIQNWTGKSRAVHLDLLRYPSPPGTPGYTAYCTGFQFITEDLWIATSKTKTDRRDTIPTHHIHVGHVRLDKQTIIALRDVVNEKGWTPNNISLIRNVSHSSPVSGLFYGNSESRLFGLKWEYRDCAGAPIRANACLFGRTTVEAWLGVPYLVPQESLHWIKMPIPDTTKEYALEGYHGKPKPDPTNREGLYIVGRRLFWAQVWPYGWSFNVLDYNPGAGNWISAEIETRGEEWKTVTGLFCNDPYAVAFSTTCRIYNVARVVPTEDGILIKHGAADYTMLLM</sequence>
<protein>
    <recommendedName>
        <fullName evidence="3">F-box domain-containing protein</fullName>
    </recommendedName>
</protein>
<reference evidence="1" key="1">
    <citation type="submission" date="2020-05" db="EMBL/GenBank/DDBJ databases">
        <title>Mycena genomes resolve the evolution of fungal bioluminescence.</title>
        <authorList>
            <person name="Tsai I.J."/>
        </authorList>
    </citation>
    <scope>NUCLEOTIDE SEQUENCE</scope>
    <source>
        <strain evidence="1">CCC161011</strain>
    </source>
</reference>
<accession>A0A8H7CWC1</accession>
<proteinExistence type="predicted"/>
<dbReference type="AlphaFoldDB" id="A0A8H7CWC1"/>
<organism evidence="1 2">
    <name type="scientific">Mycena venus</name>
    <dbReference type="NCBI Taxonomy" id="2733690"/>
    <lineage>
        <taxon>Eukaryota</taxon>
        <taxon>Fungi</taxon>
        <taxon>Dikarya</taxon>
        <taxon>Basidiomycota</taxon>
        <taxon>Agaricomycotina</taxon>
        <taxon>Agaricomycetes</taxon>
        <taxon>Agaricomycetidae</taxon>
        <taxon>Agaricales</taxon>
        <taxon>Marasmiineae</taxon>
        <taxon>Mycenaceae</taxon>
        <taxon>Mycena</taxon>
    </lineage>
</organism>
<name>A0A8H7CWC1_9AGAR</name>
<dbReference type="OrthoDB" id="3017172at2759"/>
<evidence type="ECO:0000313" key="1">
    <source>
        <dbReference type="EMBL" id="KAF7350441.1"/>
    </source>
</evidence>
<dbReference type="EMBL" id="JACAZI010000010">
    <property type="protein sequence ID" value="KAF7350441.1"/>
    <property type="molecule type" value="Genomic_DNA"/>
</dbReference>
<evidence type="ECO:0008006" key="3">
    <source>
        <dbReference type="Google" id="ProtNLM"/>
    </source>
</evidence>